<accession>A0ABM4BCQ0</accession>
<evidence type="ECO:0000256" key="1">
    <source>
        <dbReference type="ARBA" id="ARBA00004613"/>
    </source>
</evidence>
<dbReference type="CDD" id="cd00041">
    <property type="entry name" value="CUB"/>
    <property type="match status" value="2"/>
</dbReference>
<evidence type="ECO:0000256" key="4">
    <source>
        <dbReference type="ARBA" id="ARBA00022723"/>
    </source>
</evidence>
<evidence type="ECO:0000256" key="5">
    <source>
        <dbReference type="ARBA" id="ARBA00022729"/>
    </source>
</evidence>
<dbReference type="CDD" id="cd04273">
    <property type="entry name" value="ZnMc_ADAMTS_like"/>
    <property type="match status" value="1"/>
</dbReference>
<reference evidence="18" key="2">
    <citation type="submission" date="2025-08" db="UniProtKB">
        <authorList>
            <consortium name="RefSeq"/>
        </authorList>
    </citation>
    <scope>IDENTIFICATION</scope>
</reference>
<dbReference type="InterPro" id="IPR035914">
    <property type="entry name" value="Sperma_CUB_dom_sf"/>
</dbReference>
<evidence type="ECO:0000256" key="8">
    <source>
        <dbReference type="ARBA" id="ARBA00022833"/>
    </source>
</evidence>
<dbReference type="Proteomes" id="UP001652625">
    <property type="component" value="Chromosome 02"/>
</dbReference>
<evidence type="ECO:0000256" key="11">
    <source>
        <dbReference type="ARBA" id="ARBA00023180"/>
    </source>
</evidence>
<evidence type="ECO:0000256" key="7">
    <source>
        <dbReference type="ARBA" id="ARBA00022801"/>
    </source>
</evidence>
<dbReference type="PROSITE" id="PS01180">
    <property type="entry name" value="CUB"/>
    <property type="match status" value="2"/>
</dbReference>
<dbReference type="Pfam" id="PF00431">
    <property type="entry name" value="CUB"/>
    <property type="match status" value="2"/>
</dbReference>
<evidence type="ECO:0000313" key="18">
    <source>
        <dbReference type="RefSeq" id="XP_065646721.1"/>
    </source>
</evidence>
<evidence type="ECO:0000256" key="3">
    <source>
        <dbReference type="ARBA" id="ARBA00022670"/>
    </source>
</evidence>
<dbReference type="SUPFAM" id="SSF55486">
    <property type="entry name" value="Metalloproteases ('zincins'), catalytic domain"/>
    <property type="match status" value="1"/>
</dbReference>
<dbReference type="InterPro" id="IPR024079">
    <property type="entry name" value="MetalloPept_cat_dom_sf"/>
</dbReference>
<keyword evidence="7" id="KW-0378">Hydrolase</keyword>
<dbReference type="PROSITE" id="PS51257">
    <property type="entry name" value="PROKAR_LIPOPROTEIN"/>
    <property type="match status" value="1"/>
</dbReference>
<reference evidence="17" key="1">
    <citation type="submission" date="2025-05" db="UniProtKB">
        <authorList>
            <consortium name="RefSeq"/>
        </authorList>
    </citation>
    <scope>NUCLEOTIDE SEQUENCE [LARGE SCALE GENOMIC DNA]</scope>
</reference>
<dbReference type="InterPro" id="IPR001590">
    <property type="entry name" value="Peptidase_M12B"/>
</dbReference>
<dbReference type="SUPFAM" id="SSF49854">
    <property type="entry name" value="Spermadhesin, CUB domain"/>
    <property type="match status" value="2"/>
</dbReference>
<keyword evidence="5 14" id="KW-0732">Signal</keyword>
<dbReference type="PROSITE" id="PS50092">
    <property type="entry name" value="TSP1"/>
    <property type="match status" value="3"/>
</dbReference>
<dbReference type="SMART" id="SM00042">
    <property type="entry name" value="CUB"/>
    <property type="match status" value="2"/>
</dbReference>
<dbReference type="PANTHER" id="PTHR13723">
    <property type="entry name" value="ADAMTS A DISINTEGRIN AND METALLOPROTEASE WITH THROMBOSPONDIN MOTIFS PROTEASE"/>
    <property type="match status" value="1"/>
</dbReference>
<dbReference type="PROSITE" id="PS50215">
    <property type="entry name" value="ADAM_MEPRO"/>
    <property type="match status" value="1"/>
</dbReference>
<dbReference type="InterPro" id="IPR000859">
    <property type="entry name" value="CUB_dom"/>
</dbReference>
<dbReference type="Pfam" id="PF19030">
    <property type="entry name" value="TSP1_ADAMTS"/>
    <property type="match status" value="2"/>
</dbReference>
<feature type="signal peptide" evidence="14">
    <location>
        <begin position="1"/>
        <end position="22"/>
    </location>
</feature>
<gene>
    <name evidence="18" type="primary">LOC100208687</name>
</gene>
<dbReference type="InterPro" id="IPR050439">
    <property type="entry name" value="ADAMTS_ADAMTS-like"/>
</dbReference>
<dbReference type="InterPro" id="IPR002870">
    <property type="entry name" value="Peptidase_M12B_N"/>
</dbReference>
<evidence type="ECO:0000256" key="10">
    <source>
        <dbReference type="ARBA" id="ARBA00023157"/>
    </source>
</evidence>
<name>A0ABM4BCQ0_HYDVU</name>
<dbReference type="Gene3D" id="3.40.390.10">
    <property type="entry name" value="Collagenase (Catalytic Domain)"/>
    <property type="match status" value="1"/>
</dbReference>
<dbReference type="Pfam" id="PF17771">
    <property type="entry name" value="ADAMTS_CR_2"/>
    <property type="match status" value="1"/>
</dbReference>
<comment type="caution">
    <text evidence="13">Lacks conserved residue(s) required for the propagation of feature annotation.</text>
</comment>
<evidence type="ECO:0000256" key="12">
    <source>
        <dbReference type="PROSITE-ProRule" id="PRU00059"/>
    </source>
</evidence>
<evidence type="ECO:0000256" key="6">
    <source>
        <dbReference type="ARBA" id="ARBA00022737"/>
    </source>
</evidence>
<dbReference type="Gene3D" id="3.40.1620.60">
    <property type="match status" value="1"/>
</dbReference>
<feature type="binding site" evidence="13">
    <location>
        <position position="377"/>
    </location>
    <ligand>
        <name>Zn(2+)</name>
        <dbReference type="ChEBI" id="CHEBI:29105"/>
        <note>catalytic</note>
    </ligand>
</feature>
<feature type="chain" id="PRO_5046256256" evidence="14">
    <location>
        <begin position="23"/>
        <end position="1920"/>
    </location>
</feature>
<dbReference type="InterPro" id="IPR041645">
    <property type="entry name" value="ADAMTS_CR_2"/>
</dbReference>
<dbReference type="InterPro" id="IPR006586">
    <property type="entry name" value="ADAM_Cys-rich"/>
</dbReference>
<dbReference type="Gene3D" id="2.60.120.290">
    <property type="entry name" value="Spermadhesin, CUB domain"/>
    <property type="match status" value="2"/>
</dbReference>
<dbReference type="Gene3D" id="2.20.100.10">
    <property type="entry name" value="Thrombospondin type-1 (TSP1) repeat"/>
    <property type="match status" value="3"/>
</dbReference>
<dbReference type="InterPro" id="IPR000884">
    <property type="entry name" value="TSP1_rpt"/>
</dbReference>
<evidence type="ECO:0000313" key="17">
    <source>
        <dbReference type="Proteomes" id="UP001652625"/>
    </source>
</evidence>
<evidence type="ECO:0000259" key="16">
    <source>
        <dbReference type="PROSITE" id="PS50215"/>
    </source>
</evidence>
<dbReference type="Pfam" id="PF19236">
    <property type="entry name" value="ADAMTS_CR_3"/>
    <property type="match status" value="1"/>
</dbReference>
<evidence type="ECO:0000256" key="14">
    <source>
        <dbReference type="SAM" id="SignalP"/>
    </source>
</evidence>
<proteinExistence type="predicted"/>
<evidence type="ECO:0000256" key="2">
    <source>
        <dbReference type="ARBA" id="ARBA00022525"/>
    </source>
</evidence>
<dbReference type="PRINTS" id="PR01857">
    <property type="entry name" value="ADAMTSFAMILY"/>
</dbReference>
<keyword evidence="8 13" id="KW-0862">Zinc</keyword>
<dbReference type="Pfam" id="PF00090">
    <property type="entry name" value="TSP_1"/>
    <property type="match status" value="1"/>
</dbReference>
<keyword evidence="11" id="KW-0325">Glycoprotein</keyword>
<feature type="disulfide bond" evidence="12">
    <location>
        <begin position="1128"/>
        <end position="1145"/>
    </location>
</feature>
<dbReference type="Pfam" id="PF01562">
    <property type="entry name" value="Pep_M12B_propep"/>
    <property type="match status" value="1"/>
</dbReference>
<dbReference type="InterPro" id="IPR036383">
    <property type="entry name" value="TSP1_rpt_sf"/>
</dbReference>
<dbReference type="GeneID" id="100208687"/>
<dbReference type="Pfam" id="PF01421">
    <property type="entry name" value="Reprolysin"/>
    <property type="match status" value="1"/>
</dbReference>
<evidence type="ECO:0000259" key="15">
    <source>
        <dbReference type="PROSITE" id="PS01180"/>
    </source>
</evidence>
<dbReference type="InterPro" id="IPR013273">
    <property type="entry name" value="ADAMTS/ADAMTS-like"/>
</dbReference>
<organism evidence="17 18">
    <name type="scientific">Hydra vulgaris</name>
    <name type="common">Hydra</name>
    <name type="synonym">Hydra attenuata</name>
    <dbReference type="NCBI Taxonomy" id="6087"/>
    <lineage>
        <taxon>Eukaryota</taxon>
        <taxon>Metazoa</taxon>
        <taxon>Cnidaria</taxon>
        <taxon>Hydrozoa</taxon>
        <taxon>Hydroidolina</taxon>
        <taxon>Anthoathecata</taxon>
        <taxon>Aplanulata</taxon>
        <taxon>Hydridae</taxon>
        <taxon>Hydra</taxon>
    </lineage>
</organism>
<evidence type="ECO:0000256" key="13">
    <source>
        <dbReference type="PROSITE-ProRule" id="PRU00276"/>
    </source>
</evidence>
<evidence type="ECO:0000256" key="9">
    <source>
        <dbReference type="ARBA" id="ARBA00023049"/>
    </source>
</evidence>
<comment type="subcellular location">
    <subcellularLocation>
        <location evidence="1">Secreted</location>
    </subcellularLocation>
</comment>
<feature type="domain" description="CUB" evidence="15">
    <location>
        <begin position="943"/>
        <end position="1057"/>
    </location>
</feature>
<keyword evidence="4 13" id="KW-0479">Metal-binding</keyword>
<dbReference type="InterPro" id="IPR045371">
    <property type="entry name" value="ADAMTS_CR_3"/>
</dbReference>
<keyword evidence="17" id="KW-1185">Reference proteome</keyword>
<dbReference type="SMART" id="SM00608">
    <property type="entry name" value="ACR"/>
    <property type="match status" value="1"/>
</dbReference>
<feature type="binding site" evidence="13">
    <location>
        <position position="371"/>
    </location>
    <ligand>
        <name>Zn(2+)</name>
        <dbReference type="ChEBI" id="CHEBI:29105"/>
        <note>catalytic</note>
    </ligand>
</feature>
<protein>
    <submittedName>
        <fullName evidence="18">Uncharacterized protein LOC100208687 isoform X3</fullName>
    </submittedName>
</protein>
<dbReference type="SUPFAM" id="SSF82895">
    <property type="entry name" value="TSP-1 type 1 repeat"/>
    <property type="match status" value="3"/>
</dbReference>
<feature type="domain" description="Peptidase M12B" evidence="16">
    <location>
        <begin position="221"/>
        <end position="428"/>
    </location>
</feature>
<keyword evidence="6" id="KW-0677">Repeat</keyword>
<feature type="domain" description="CUB" evidence="15">
    <location>
        <begin position="1068"/>
        <end position="1182"/>
    </location>
</feature>
<dbReference type="RefSeq" id="XP_065646721.1">
    <property type="nucleotide sequence ID" value="XM_065790649.1"/>
</dbReference>
<keyword evidence="3" id="KW-0645">Protease</keyword>
<dbReference type="SMART" id="SM00209">
    <property type="entry name" value="TSP1"/>
    <property type="match status" value="4"/>
</dbReference>
<keyword evidence="10 12" id="KW-1015">Disulfide bond</keyword>
<keyword evidence="9" id="KW-0482">Metalloprotease</keyword>
<keyword evidence="2" id="KW-0964">Secreted</keyword>
<dbReference type="PANTHER" id="PTHR13723:SF318">
    <property type="entry name" value="PEPTIDASE M12B DOMAIN-CONTAINING PROTEIN"/>
    <property type="match status" value="1"/>
</dbReference>
<feature type="binding site" evidence="13">
    <location>
        <position position="367"/>
    </location>
    <ligand>
        <name>Zn(2+)</name>
        <dbReference type="ChEBI" id="CHEBI:29105"/>
        <note>catalytic</note>
    </ligand>
</feature>
<sequence>MQKLRINILCQIFAACLFNCFANDYTLQEIVYPKVLYKKTDRRQRRSLTDGQESELDKSKVNVQFNALGRSFQAHLLLNKRLLAPSFHVEVIGEHNQSNKNYQTENCFYSGRLDKENNSLVSLSTCKGLNGVIQTSTGKYTIEPLSNNKNEFQNQAHIVKRLSNDLHDDLHRNGNEILKDFFKYSEIGKANKTKIDGFCGLVEKPHVRWVRSVISEKNGEQTVETMLAVDQKMMQYYGVEAAKQYALTLANIAHGILRDSTIGQNTINLVITKLLILTAPLDDLNINHHATNTLLSFGRWSDRRNVNPDRPEHFDYAVLLTKHDICVDMNQPCETKGLTFVGGMCDHARSAAVVEDNGFASGYTLAHQTGHSLGMDHDGTGNACDKSLYVMSKDGGKGESAFHWSSCSMDYLQEFLRKPQSQCIENDPHSFKYEDIFSNPGVVYDINAQCQYALGPLSKPCTPEQVCQELLCYHPINMSCLQVNTPVLDGTSCGINQWCKSGRCVKVGIVPTFIVGGNWGQWSEFQECSRSCGGGVAYRERKCLTPVSKTNGIYCVGDARMYAICNKEPCANAINYRKIQCENKGLTFAGDQKYMWTYHSNLPESSCNLKCASLDGLVSQDFGHVLDGTECALSNVLGRCIHGKCNAVGCDMLLGSNSIIDRCGICGGDGNLCEKMLNLSLNPLVVSRNLLNRNIFEKIEEVNEAGNKRHLHSFHNNYLQLRAVMHEIAQKKCGDDVECIKSELVSKRTILPPETKMFIWVSRSLGCSVSCGTGTEVFQPECRRSDDGSAVSMNFCDQLTKPSILSRACGVTPCLPRWSESAWSDCTKSCGGGTKVRTIDCLLQKDNDIYVLPATECNTSQRPRHLETCNLIPCPPEWFAEPYGPCSSLCGKGLRTRSIVCRSENKLEKKWIIHPNEDCSNISIPETEMICNANNPCPGDASCGGRWNEKNGTIASPGFPAFYNNNQLCMYEINVSKGKVIALKFLVLDITTPSLICTSDYLRIFDGRCEDQSKPSVEFCGKQLPPDYISTSENLCLKFVSNFGTTAQGFMINYTEVDSHQHLVSDVCDIKDQVINAPLGIVTSPNYPKEYPTNENCRVSFESPDHSGYFLKMEVFDIGTKRKSDSSCKNDYVELFYDEKSEKLCGKTSHTVHIPTAKFTLNFHSSARKYFSKGFVFVFITEKFRSALGVKENRFSNFYTGLLETQHKYASKSNTSLLKVSSHPMLFPSMKNVNPFHTEDTRAISDPMELTKILHKLVTDDTSKFSRPPNASKLKDWSLVVKKSLIPRPSLSDNARIINSEDLFKSSHFDSSQKYGLGYLSPATHEDDVANIYKLNHKLPGPINPASYYFKPYFPNQNSLRKSILPASNKFLSQPNFLQKTTFSDVLPYSNQVNFNTNQPYVYEQFYPKPLFLQNNLENYATSVPYSYAYSFPIYHSVITPQINKGISQHIDSSSGSSVVSNLQHVNSRNAPNLLPNFHSILVRNNEYSGYATPLNLDKFKKTTFSYLPNLDRSTILKPDSLRRPKFSYTIDSHMYSDDLSLFGDRDSASVETLNFPSYNDELVKRTLHSSTTDTVKRIVDKPSASEHFTHNKLVSGGNIPLLKFTLDVSNNYNKVTPNSDIPLSIFALSDASNNYNKLLPNNDAPLLKFTPNNGLSNFNTVLSGGDVPLSKLTFKNDAFSNDNEIPPSGYDNVPLSKFALSNGLSNSNRILPGGEIPLSKLTLNDALNVEAKTKNLISKLALKKSMAPNDLNLYKIVNNDNIIVRYPFKSDVPVKKTNSFSLIKGTSKVIYPRSLNKDGKNSQQHLQQIMQNQTKASYKTAKMKKFVSYINDWENRNLDGKVWNSPARRKRQYPLSFQFEPSLKLNSKCPPKETISCLEVVSQVSCNHDSECMDLRLGCCQTSCAQQEFICLTKEFFTL</sequence>